<sequence>MYVLVRMQEDPAAVTLEEPADCTRFHVAVEGDGDEEALRRALTGSGFGRLVSRDQAYIEVETVRRLARGRVDDGWPERFQAMLEYAARKGWLDETGTAIAAHCEWQTAARPATG</sequence>
<accession>D6Y4P6</accession>
<dbReference type="STRING" id="469371.Tbis_2520"/>
<organism evidence="1 2">
    <name type="scientific">Thermobispora bispora (strain ATCC 19993 / DSM 43833 / CBS 139.67 / JCM 10125 / KCTC 9307 / NBRC 14880 / R51)</name>
    <dbReference type="NCBI Taxonomy" id="469371"/>
    <lineage>
        <taxon>Bacteria</taxon>
        <taxon>Bacillati</taxon>
        <taxon>Actinomycetota</taxon>
        <taxon>Actinomycetes</taxon>
        <taxon>Streptosporangiales</taxon>
        <taxon>Streptosporangiaceae</taxon>
        <taxon>Thermobispora</taxon>
    </lineage>
</organism>
<dbReference type="eggNOG" id="ENOG502ZHEX">
    <property type="taxonomic scope" value="Bacteria"/>
</dbReference>
<dbReference type="OrthoDB" id="4481150at2"/>
<reference evidence="1 2" key="1">
    <citation type="submission" date="2010-01" db="EMBL/GenBank/DDBJ databases">
        <title>The complete genome of Thermobispora bispora DSM 43833.</title>
        <authorList>
            <consortium name="US DOE Joint Genome Institute (JGI-PGF)"/>
            <person name="Lucas S."/>
            <person name="Copeland A."/>
            <person name="Lapidus A."/>
            <person name="Glavina del Rio T."/>
            <person name="Dalin E."/>
            <person name="Tice H."/>
            <person name="Bruce D."/>
            <person name="Goodwin L."/>
            <person name="Pitluck S."/>
            <person name="Kyrpides N."/>
            <person name="Mavromatis K."/>
            <person name="Ivanova N."/>
            <person name="Mikhailova N."/>
            <person name="Chertkov O."/>
            <person name="Brettin T."/>
            <person name="Detter J.C."/>
            <person name="Han C."/>
            <person name="Larimer F."/>
            <person name="Land M."/>
            <person name="Hauser L."/>
            <person name="Markowitz V."/>
            <person name="Cheng J.-F."/>
            <person name="Hugenholtz P."/>
            <person name="Woyke T."/>
            <person name="Wu D."/>
            <person name="Jando M."/>
            <person name="Schneider S."/>
            <person name="Klenk H.-P."/>
            <person name="Eisen J.A."/>
        </authorList>
    </citation>
    <scope>NUCLEOTIDE SEQUENCE [LARGE SCALE GENOMIC DNA]</scope>
    <source>
        <strain evidence="2">ATCC 19993 / DSM 43833 / CBS 139.67 / JCM 10125 / KCTC 9307 / NBRC 14880 / R51</strain>
    </source>
</reference>
<proteinExistence type="predicted"/>
<gene>
    <name evidence="1" type="ordered locus">Tbis_2520</name>
</gene>
<name>D6Y4P6_THEBD</name>
<evidence type="ECO:0000313" key="2">
    <source>
        <dbReference type="Proteomes" id="UP000006640"/>
    </source>
</evidence>
<protein>
    <submittedName>
        <fullName evidence="1">Uncharacterized protein</fullName>
    </submittedName>
</protein>
<dbReference type="EMBL" id="CP001874">
    <property type="protein sequence ID" value="ADG89222.1"/>
    <property type="molecule type" value="Genomic_DNA"/>
</dbReference>
<keyword evidence="2" id="KW-1185">Reference proteome</keyword>
<dbReference type="RefSeq" id="WP_013132755.1">
    <property type="nucleotide sequence ID" value="NC_014165.1"/>
</dbReference>
<evidence type="ECO:0000313" key="1">
    <source>
        <dbReference type="EMBL" id="ADG89222.1"/>
    </source>
</evidence>
<dbReference type="Proteomes" id="UP000006640">
    <property type="component" value="Chromosome"/>
</dbReference>
<dbReference type="KEGG" id="tbi:Tbis_2520"/>
<dbReference type="AlphaFoldDB" id="D6Y4P6"/>
<dbReference type="HOGENOM" id="CLU_170432_0_0_11"/>